<comment type="caution">
    <text evidence="1">The sequence shown here is derived from an EMBL/GenBank/DDBJ whole genome shotgun (WGS) entry which is preliminary data.</text>
</comment>
<reference evidence="1 2" key="1">
    <citation type="submission" date="2021-09" db="EMBL/GenBank/DDBJ databases">
        <title>Genomic insights and catalytic innovation underlie evolution of tropane alkaloids biosynthesis.</title>
        <authorList>
            <person name="Wang Y.-J."/>
            <person name="Tian T."/>
            <person name="Huang J.-P."/>
            <person name="Huang S.-X."/>
        </authorList>
    </citation>
    <scope>NUCLEOTIDE SEQUENCE [LARGE SCALE GENOMIC DNA]</scope>
    <source>
        <strain evidence="1">KIB-2018</strain>
        <tissue evidence="1">Leaf</tissue>
    </source>
</reference>
<dbReference type="Proteomes" id="UP001159364">
    <property type="component" value="Linkage Group LG02"/>
</dbReference>
<proteinExistence type="predicted"/>
<evidence type="ECO:0000313" key="1">
    <source>
        <dbReference type="EMBL" id="KAJ8771434.1"/>
    </source>
</evidence>
<keyword evidence="2" id="KW-1185">Reference proteome</keyword>
<organism evidence="1 2">
    <name type="scientific">Erythroxylum novogranatense</name>
    <dbReference type="NCBI Taxonomy" id="1862640"/>
    <lineage>
        <taxon>Eukaryota</taxon>
        <taxon>Viridiplantae</taxon>
        <taxon>Streptophyta</taxon>
        <taxon>Embryophyta</taxon>
        <taxon>Tracheophyta</taxon>
        <taxon>Spermatophyta</taxon>
        <taxon>Magnoliopsida</taxon>
        <taxon>eudicotyledons</taxon>
        <taxon>Gunneridae</taxon>
        <taxon>Pentapetalae</taxon>
        <taxon>rosids</taxon>
        <taxon>fabids</taxon>
        <taxon>Malpighiales</taxon>
        <taxon>Erythroxylaceae</taxon>
        <taxon>Erythroxylum</taxon>
    </lineage>
</organism>
<accession>A0AAV8TZW8</accession>
<gene>
    <name evidence="1" type="ORF">K2173_026611</name>
</gene>
<dbReference type="EMBL" id="JAIWQS010000002">
    <property type="protein sequence ID" value="KAJ8771434.1"/>
    <property type="molecule type" value="Genomic_DNA"/>
</dbReference>
<name>A0AAV8TZW8_9ROSI</name>
<evidence type="ECO:0000313" key="2">
    <source>
        <dbReference type="Proteomes" id="UP001159364"/>
    </source>
</evidence>
<protein>
    <submittedName>
        <fullName evidence="1">Uncharacterized protein</fullName>
    </submittedName>
</protein>
<sequence length="80" mass="8922">MEDERYAEDAICGIDTGGIWSKESLTLCRKDKGLLGIHAHNFELSIGFPYSVLLDNATKAFKATNMMFVSSLEEHISLKL</sequence>
<dbReference type="AlphaFoldDB" id="A0AAV8TZW8"/>